<dbReference type="Proteomes" id="UP000273516">
    <property type="component" value="Unassembled WGS sequence"/>
</dbReference>
<reference evidence="2 3" key="1">
    <citation type="submission" date="2018-07" db="EMBL/GenBank/DDBJ databases">
        <authorList>
            <person name="Zhang Y."/>
            <person name="Wang L."/>
            <person name="Ma S."/>
        </authorList>
    </citation>
    <scope>NUCLEOTIDE SEQUENCE [LARGE SCALE GENOMIC DNA]</scope>
    <source>
        <strain evidence="2 3">4-2</strain>
    </source>
</reference>
<evidence type="ECO:0000256" key="1">
    <source>
        <dbReference type="SAM" id="MobiDB-lite"/>
    </source>
</evidence>
<name>A0A3M0MI69_9RHOB</name>
<keyword evidence="3" id="KW-1185">Reference proteome</keyword>
<sequence>MKKAGYEIPAGNHRKGVDAKKLKKIVKKTASINQAASAFGIHWKTAKRINDQKTPENAQTSRED</sequence>
<evidence type="ECO:0000313" key="3">
    <source>
        <dbReference type="Proteomes" id="UP000273516"/>
    </source>
</evidence>
<gene>
    <name evidence="2" type="ORF">C9E81_01395</name>
</gene>
<feature type="compositionally biased region" description="Polar residues" evidence="1">
    <location>
        <begin position="55"/>
        <end position="64"/>
    </location>
</feature>
<proteinExistence type="predicted"/>
<protein>
    <submittedName>
        <fullName evidence="2">Uncharacterized protein</fullName>
    </submittedName>
</protein>
<organism evidence="2 3">
    <name type="scientific">Paracoccus alkanivorans</name>
    <dbReference type="NCBI Taxonomy" id="2116655"/>
    <lineage>
        <taxon>Bacteria</taxon>
        <taxon>Pseudomonadati</taxon>
        <taxon>Pseudomonadota</taxon>
        <taxon>Alphaproteobacteria</taxon>
        <taxon>Rhodobacterales</taxon>
        <taxon>Paracoccaceae</taxon>
        <taxon>Paracoccus</taxon>
    </lineage>
</organism>
<dbReference type="AlphaFoldDB" id="A0A3M0MI69"/>
<feature type="region of interest" description="Disordered" evidence="1">
    <location>
        <begin position="45"/>
        <end position="64"/>
    </location>
</feature>
<accession>A0A3M0MI69</accession>
<comment type="caution">
    <text evidence="2">The sequence shown here is derived from an EMBL/GenBank/DDBJ whole genome shotgun (WGS) entry which is preliminary data.</text>
</comment>
<dbReference type="EMBL" id="QOKZ01000001">
    <property type="protein sequence ID" value="RMC37436.1"/>
    <property type="molecule type" value="Genomic_DNA"/>
</dbReference>
<evidence type="ECO:0000313" key="2">
    <source>
        <dbReference type="EMBL" id="RMC37436.1"/>
    </source>
</evidence>